<keyword evidence="3" id="KW-1185">Reference proteome</keyword>
<proteinExistence type="predicted"/>
<dbReference type="RefSeq" id="WP_090895276.1">
    <property type="nucleotide sequence ID" value="NZ_CZPZ01000006.1"/>
</dbReference>
<feature type="transmembrane region" description="Helical" evidence="1">
    <location>
        <begin position="51"/>
        <end position="74"/>
    </location>
</feature>
<feature type="transmembrane region" description="Helical" evidence="1">
    <location>
        <begin position="86"/>
        <end position="106"/>
    </location>
</feature>
<keyword evidence="1" id="KW-0812">Transmembrane</keyword>
<feature type="transmembrane region" description="Helical" evidence="1">
    <location>
        <begin position="20"/>
        <end position="44"/>
    </location>
</feature>
<keyword evidence="1" id="KW-1133">Transmembrane helix</keyword>
<dbReference type="OrthoDB" id="9794316at2"/>
<evidence type="ECO:0000313" key="3">
    <source>
        <dbReference type="Proteomes" id="UP000198736"/>
    </source>
</evidence>
<organism evidence="2 3">
    <name type="scientific">Candidatus Nitrospira nitrificans</name>
    <dbReference type="NCBI Taxonomy" id="1742973"/>
    <lineage>
        <taxon>Bacteria</taxon>
        <taxon>Pseudomonadati</taxon>
        <taxon>Nitrospirota</taxon>
        <taxon>Nitrospiria</taxon>
        <taxon>Nitrospirales</taxon>
        <taxon>Nitrospiraceae</taxon>
        <taxon>Nitrospira</taxon>
    </lineage>
</organism>
<dbReference type="Proteomes" id="UP000198736">
    <property type="component" value="Unassembled WGS sequence"/>
</dbReference>
<dbReference type="STRING" id="1742973.COMA2_140040"/>
<gene>
    <name evidence="2" type="ORF">COMA2_140040</name>
</gene>
<evidence type="ECO:0000256" key="1">
    <source>
        <dbReference type="SAM" id="Phobius"/>
    </source>
</evidence>
<keyword evidence="1" id="KW-0472">Membrane</keyword>
<name>A0A0S4L911_9BACT</name>
<protein>
    <submittedName>
        <fullName evidence="2">Uncharacterized protein</fullName>
    </submittedName>
</protein>
<accession>A0A0S4L911</accession>
<sequence length="141" mass="15252">MIFINLSLGTLVAAVGFWLIWGGTVAPALVVGWALSVGLFLWFMAESITGLWAWSTLLLGLESFAWPVVLMIQLRGQAESLPESEMGTVLSAVVLGLFSSVFWISFSYGLFRRAHQGDAAVSESQVARAATSRTNKKKKGV</sequence>
<dbReference type="AlphaFoldDB" id="A0A0S4L911"/>
<reference evidence="3" key="1">
    <citation type="submission" date="2015-10" db="EMBL/GenBank/DDBJ databases">
        <authorList>
            <person name="Luecker S."/>
            <person name="Luecker S."/>
        </authorList>
    </citation>
    <scope>NUCLEOTIDE SEQUENCE [LARGE SCALE GENOMIC DNA]</scope>
</reference>
<dbReference type="EMBL" id="CZPZ01000006">
    <property type="protein sequence ID" value="CUS33711.1"/>
    <property type="molecule type" value="Genomic_DNA"/>
</dbReference>
<evidence type="ECO:0000313" key="2">
    <source>
        <dbReference type="EMBL" id="CUS33711.1"/>
    </source>
</evidence>